<keyword evidence="1" id="KW-0238">DNA-binding</keyword>
<name>A0A0A9XHT7_LYGHE</name>
<evidence type="ECO:0000313" key="3">
    <source>
        <dbReference type="EMBL" id="JAG19554.1"/>
    </source>
</evidence>
<feature type="non-terminal residue" evidence="3">
    <location>
        <position position="1"/>
    </location>
</feature>
<reference evidence="3" key="1">
    <citation type="journal article" date="2014" name="PLoS ONE">
        <title>Transcriptome-Based Identification of ABC Transporters in the Western Tarnished Plant Bug Lygus hesperus.</title>
        <authorList>
            <person name="Hull J.J."/>
            <person name="Chaney K."/>
            <person name="Geib S.M."/>
            <person name="Fabrick J.A."/>
            <person name="Brent C.S."/>
            <person name="Walsh D."/>
            <person name="Lavine L.C."/>
        </authorList>
    </citation>
    <scope>NUCLEOTIDE SEQUENCE</scope>
</reference>
<reference evidence="3" key="2">
    <citation type="submission" date="2014-07" db="EMBL/GenBank/DDBJ databases">
        <authorList>
            <person name="Hull J."/>
        </authorList>
    </citation>
    <scope>NUCLEOTIDE SEQUENCE</scope>
</reference>
<feature type="compositionally biased region" description="Polar residues" evidence="2">
    <location>
        <begin position="37"/>
        <end position="59"/>
    </location>
</feature>
<proteinExistence type="predicted"/>
<gene>
    <name evidence="3" type="primary">LPA</name>
    <name evidence="3" type="ORF">CM83_103098</name>
</gene>
<protein>
    <submittedName>
        <fullName evidence="3">Apolipoprotein(A)</fullName>
    </submittedName>
</protein>
<dbReference type="Gene3D" id="1.10.150.130">
    <property type="match status" value="1"/>
</dbReference>
<dbReference type="AlphaFoldDB" id="A0A0A9XHT7"/>
<accession>A0A0A9XHT7</accession>
<feature type="region of interest" description="Disordered" evidence="2">
    <location>
        <begin position="37"/>
        <end position="62"/>
    </location>
</feature>
<evidence type="ECO:0000256" key="2">
    <source>
        <dbReference type="SAM" id="MobiDB-lite"/>
    </source>
</evidence>
<evidence type="ECO:0000256" key="1">
    <source>
        <dbReference type="ARBA" id="ARBA00023125"/>
    </source>
</evidence>
<dbReference type="PANTHER" id="PTHR35617">
    <property type="entry name" value="PHAGE_INTEGRASE DOMAIN-CONTAINING PROTEIN"/>
    <property type="match status" value="1"/>
</dbReference>
<organism evidence="3">
    <name type="scientific">Lygus hesperus</name>
    <name type="common">Western plant bug</name>
    <dbReference type="NCBI Taxonomy" id="30085"/>
    <lineage>
        <taxon>Eukaryota</taxon>
        <taxon>Metazoa</taxon>
        <taxon>Ecdysozoa</taxon>
        <taxon>Arthropoda</taxon>
        <taxon>Hexapoda</taxon>
        <taxon>Insecta</taxon>
        <taxon>Pterygota</taxon>
        <taxon>Neoptera</taxon>
        <taxon>Paraneoptera</taxon>
        <taxon>Hemiptera</taxon>
        <taxon>Heteroptera</taxon>
        <taxon>Panheteroptera</taxon>
        <taxon>Cimicomorpha</taxon>
        <taxon>Miridae</taxon>
        <taxon>Mirini</taxon>
        <taxon>Lygus</taxon>
    </lineage>
</organism>
<dbReference type="SUPFAM" id="SSF47823">
    <property type="entry name" value="lambda integrase-like, N-terminal domain"/>
    <property type="match status" value="1"/>
</dbReference>
<dbReference type="InterPro" id="IPR010998">
    <property type="entry name" value="Integrase_recombinase_N"/>
</dbReference>
<feature type="non-terminal residue" evidence="3">
    <location>
        <position position="295"/>
    </location>
</feature>
<dbReference type="EMBL" id="GBHO01024050">
    <property type="protein sequence ID" value="JAG19554.1"/>
    <property type="molecule type" value="Transcribed_RNA"/>
</dbReference>
<dbReference type="GO" id="GO:0003677">
    <property type="term" value="F:DNA binding"/>
    <property type="evidence" value="ECO:0007669"/>
    <property type="project" value="UniProtKB-KW"/>
</dbReference>
<sequence length="295" mass="32995">PECSKGNLHCHCPSVGKSILATRPENTISECANISSQPKDQSCGSLNGKTTRKSPSSSFGGMEGAGWSKAIATWDPGDKQLLLNAWRTSTLQTYKSPWTQWLNWARERGVELDNPSPHQLAQYLAFLHRVKQLAYRTICVHKSVIATFSNPFKSSQLSSHPIVHQMLKAICNKAPVVKRHIWDVGILIGWMKNSPPCEESHFQVSRHVALLLLLSSGRRIHDLTLLSTDSDGMQVIQDSLIFWPRFGSKTDSLHHQQSGWSFSANAEEPLFDVVKWVKKLISMSRANLTSRAKLT</sequence>
<dbReference type="PANTHER" id="PTHR35617:SF3">
    <property type="entry name" value="CORE-BINDING (CB) DOMAIN-CONTAINING PROTEIN"/>
    <property type="match status" value="1"/>
</dbReference>
<keyword evidence="3" id="KW-0449">Lipoprotein</keyword>